<keyword evidence="1" id="KW-1133">Transmembrane helix</keyword>
<feature type="transmembrane region" description="Helical" evidence="1">
    <location>
        <begin position="39"/>
        <end position="58"/>
    </location>
</feature>
<evidence type="ECO:0000313" key="3">
    <source>
        <dbReference type="Proteomes" id="UP000664144"/>
    </source>
</evidence>
<comment type="caution">
    <text evidence="2">The sequence shown here is derived from an EMBL/GenBank/DDBJ whole genome shotgun (WGS) entry which is preliminary data.</text>
</comment>
<accession>A0A939EXX5</accession>
<evidence type="ECO:0008006" key="4">
    <source>
        <dbReference type="Google" id="ProtNLM"/>
    </source>
</evidence>
<reference evidence="2" key="1">
    <citation type="submission" date="2021-03" db="EMBL/GenBank/DDBJ databases">
        <authorList>
            <person name="Kim M.K."/>
        </authorList>
    </citation>
    <scope>NUCLEOTIDE SEQUENCE</scope>
    <source>
        <strain evidence="2">BT186</strain>
    </source>
</reference>
<keyword evidence="3" id="KW-1185">Reference proteome</keyword>
<feature type="transmembrane region" description="Helical" evidence="1">
    <location>
        <begin position="118"/>
        <end position="140"/>
    </location>
</feature>
<organism evidence="2 3">
    <name type="scientific">Hymenobacter telluris</name>
    <dbReference type="NCBI Taxonomy" id="2816474"/>
    <lineage>
        <taxon>Bacteria</taxon>
        <taxon>Pseudomonadati</taxon>
        <taxon>Bacteroidota</taxon>
        <taxon>Cytophagia</taxon>
        <taxon>Cytophagales</taxon>
        <taxon>Hymenobacteraceae</taxon>
        <taxon>Hymenobacter</taxon>
    </lineage>
</organism>
<protein>
    <recommendedName>
        <fullName evidence="4">DUF4199 domain-containing protein</fullName>
    </recommendedName>
</protein>
<evidence type="ECO:0000313" key="2">
    <source>
        <dbReference type="EMBL" id="MBO0359076.1"/>
    </source>
</evidence>
<feature type="transmembrane region" description="Helical" evidence="1">
    <location>
        <begin position="12"/>
        <end position="33"/>
    </location>
</feature>
<sequence>MSDTRITPETNGVRFGLMTAGALILYTLIAVFAGFFDNLAAGSLNLIILAIGISMAIANFKRVKEDRMPYLAGFGTGIVTAIVASLGLGFFFIAVSAIKPDTLNLSHARDLFGYDLSALMAFLAIILMGSLGGTIISLVAMQYFKSPDHKPIEGIE</sequence>
<gene>
    <name evidence="2" type="ORF">J0X19_14040</name>
</gene>
<dbReference type="RefSeq" id="WP_206984998.1">
    <property type="nucleotide sequence ID" value="NZ_JAFLQZ010000008.1"/>
</dbReference>
<keyword evidence="1" id="KW-0812">Transmembrane</keyword>
<name>A0A939EXX5_9BACT</name>
<proteinExistence type="predicted"/>
<dbReference type="AlphaFoldDB" id="A0A939EXX5"/>
<keyword evidence="1" id="KW-0472">Membrane</keyword>
<dbReference type="EMBL" id="JAFLQZ010000008">
    <property type="protein sequence ID" value="MBO0359076.1"/>
    <property type="molecule type" value="Genomic_DNA"/>
</dbReference>
<feature type="transmembrane region" description="Helical" evidence="1">
    <location>
        <begin position="70"/>
        <end position="98"/>
    </location>
</feature>
<evidence type="ECO:0000256" key="1">
    <source>
        <dbReference type="SAM" id="Phobius"/>
    </source>
</evidence>
<dbReference type="Proteomes" id="UP000664144">
    <property type="component" value="Unassembled WGS sequence"/>
</dbReference>